<keyword evidence="3" id="KW-1185">Reference proteome</keyword>
<dbReference type="Proteomes" id="UP000663828">
    <property type="component" value="Unassembled WGS sequence"/>
</dbReference>
<dbReference type="AlphaFoldDB" id="A0A814HXE2"/>
<proteinExistence type="predicted"/>
<gene>
    <name evidence="1" type="ORF">EDS130_LOCUS15634</name>
    <name evidence="2" type="ORF">XAT740_LOCUS22240</name>
</gene>
<name>A0A814HXE2_ADIRI</name>
<dbReference type="EMBL" id="CAJNOJ010000066">
    <property type="protein sequence ID" value="CAF1015908.1"/>
    <property type="molecule type" value="Genomic_DNA"/>
</dbReference>
<accession>A0A814HXE2</accession>
<reference evidence="1" key="1">
    <citation type="submission" date="2021-02" db="EMBL/GenBank/DDBJ databases">
        <authorList>
            <person name="Nowell W R."/>
        </authorList>
    </citation>
    <scope>NUCLEOTIDE SEQUENCE</scope>
</reference>
<dbReference type="Proteomes" id="UP000663852">
    <property type="component" value="Unassembled WGS sequence"/>
</dbReference>
<organism evidence="1 4">
    <name type="scientific">Adineta ricciae</name>
    <name type="common">Rotifer</name>
    <dbReference type="NCBI Taxonomy" id="249248"/>
    <lineage>
        <taxon>Eukaryota</taxon>
        <taxon>Metazoa</taxon>
        <taxon>Spiralia</taxon>
        <taxon>Gnathifera</taxon>
        <taxon>Rotifera</taxon>
        <taxon>Eurotatoria</taxon>
        <taxon>Bdelloidea</taxon>
        <taxon>Adinetida</taxon>
        <taxon>Adinetidae</taxon>
        <taxon>Adineta</taxon>
    </lineage>
</organism>
<comment type="caution">
    <text evidence="1">The sequence shown here is derived from an EMBL/GenBank/DDBJ whole genome shotgun (WGS) entry which is preliminary data.</text>
</comment>
<evidence type="ECO:0000313" key="1">
    <source>
        <dbReference type="EMBL" id="CAF1015908.1"/>
    </source>
</evidence>
<dbReference type="EMBL" id="CAJNOR010001628">
    <property type="protein sequence ID" value="CAF1174832.1"/>
    <property type="molecule type" value="Genomic_DNA"/>
</dbReference>
<evidence type="ECO:0000313" key="4">
    <source>
        <dbReference type="Proteomes" id="UP000663852"/>
    </source>
</evidence>
<evidence type="ECO:0000313" key="2">
    <source>
        <dbReference type="EMBL" id="CAF1174832.1"/>
    </source>
</evidence>
<sequence length="112" mass="12065">MDGIMVLKDQTLGAMPAHNVLKNQSPIDTNAKHSAIINNGHTISVTLEGESPSGFKLTSGGLVGTYEFVGFRALYYKNIVTITYSYSLPLGIERSKNEIDSRNASAIVCDDA</sequence>
<evidence type="ECO:0000313" key="3">
    <source>
        <dbReference type="Proteomes" id="UP000663828"/>
    </source>
</evidence>
<protein>
    <submittedName>
        <fullName evidence="1">Uncharacterized protein</fullName>
    </submittedName>
</protein>